<comment type="caution">
    <text evidence="3">The sequence shown here is derived from an EMBL/GenBank/DDBJ whole genome shotgun (WGS) entry which is preliminary data.</text>
</comment>
<reference evidence="3 4" key="1">
    <citation type="journal article" date="2024" name="Nat. Commun.">
        <title>Phylogenomics reveals the evolutionary origins of lichenization in chlorophyte algae.</title>
        <authorList>
            <person name="Puginier C."/>
            <person name="Libourel C."/>
            <person name="Otte J."/>
            <person name="Skaloud P."/>
            <person name="Haon M."/>
            <person name="Grisel S."/>
            <person name="Petersen M."/>
            <person name="Berrin J.G."/>
            <person name="Delaux P.M."/>
            <person name="Dal Grande F."/>
            <person name="Keller J."/>
        </authorList>
    </citation>
    <scope>NUCLEOTIDE SEQUENCE [LARGE SCALE GENOMIC DNA]</scope>
    <source>
        <strain evidence="3 4">SAG 2043</strain>
    </source>
</reference>
<dbReference type="SUPFAM" id="SSF51735">
    <property type="entry name" value="NAD(P)-binding Rossmann-fold domains"/>
    <property type="match status" value="1"/>
</dbReference>
<dbReference type="GO" id="GO:0016491">
    <property type="term" value="F:oxidoreductase activity"/>
    <property type="evidence" value="ECO:0007669"/>
    <property type="project" value="UniProtKB-KW"/>
</dbReference>
<dbReference type="CDD" id="cd05233">
    <property type="entry name" value="SDR_c"/>
    <property type="match status" value="1"/>
</dbReference>
<evidence type="ECO:0000313" key="4">
    <source>
        <dbReference type="Proteomes" id="UP001489004"/>
    </source>
</evidence>
<dbReference type="Proteomes" id="UP001489004">
    <property type="component" value="Unassembled WGS sequence"/>
</dbReference>
<dbReference type="PRINTS" id="PR00081">
    <property type="entry name" value="GDHRDH"/>
</dbReference>
<evidence type="ECO:0000256" key="2">
    <source>
        <dbReference type="ARBA" id="ARBA00023002"/>
    </source>
</evidence>
<dbReference type="Pfam" id="PF00106">
    <property type="entry name" value="adh_short"/>
    <property type="match status" value="1"/>
</dbReference>
<dbReference type="EMBL" id="JALJOR010000002">
    <property type="protein sequence ID" value="KAK9824641.1"/>
    <property type="molecule type" value="Genomic_DNA"/>
</dbReference>
<proteinExistence type="inferred from homology"/>
<gene>
    <name evidence="3" type="ORF">WJX72_011991</name>
</gene>
<sequence length="241" mass="25779">MAPSKILSDKWILITGASKGIGQAVAEAFAEQGASLMLVARSQDQLLETANGCKEKGAPAIEVHALDLTNPEAIENLSKQLLDKHKFIYGLVNNAGMMPGGNGPTDGDIRAWETALKLNVLAPMQWTRCLAPAMQQKREGLIINMGSVSSIEPDASNPVYVATKHALRGWSRSCYAAFRKDNIKVAHINPGMVETGMTEGRGDAEKMIKPSDIAEAALLAVRTSAHAVPTEITIRPVEPVA</sequence>
<name>A0AAW1QT46_9CHLO</name>
<evidence type="ECO:0000313" key="3">
    <source>
        <dbReference type="EMBL" id="KAK9824641.1"/>
    </source>
</evidence>
<keyword evidence="2" id="KW-0560">Oxidoreductase</keyword>
<organism evidence="3 4">
    <name type="scientific">[Myrmecia] bisecta</name>
    <dbReference type="NCBI Taxonomy" id="41462"/>
    <lineage>
        <taxon>Eukaryota</taxon>
        <taxon>Viridiplantae</taxon>
        <taxon>Chlorophyta</taxon>
        <taxon>core chlorophytes</taxon>
        <taxon>Trebouxiophyceae</taxon>
        <taxon>Trebouxiales</taxon>
        <taxon>Trebouxiaceae</taxon>
        <taxon>Myrmecia</taxon>
    </lineage>
</organism>
<dbReference type="PIRSF" id="PIRSF000126">
    <property type="entry name" value="11-beta-HSD1"/>
    <property type="match status" value="1"/>
</dbReference>
<dbReference type="InterPro" id="IPR002347">
    <property type="entry name" value="SDR_fam"/>
</dbReference>
<dbReference type="PANTHER" id="PTHR42901">
    <property type="entry name" value="ALCOHOL DEHYDROGENASE"/>
    <property type="match status" value="1"/>
</dbReference>
<dbReference type="PANTHER" id="PTHR42901:SF1">
    <property type="entry name" value="ALCOHOL DEHYDROGENASE"/>
    <property type="match status" value="1"/>
</dbReference>
<comment type="similarity">
    <text evidence="1">Belongs to the short-chain dehydrogenases/reductases (SDR) family.</text>
</comment>
<accession>A0AAW1QT46</accession>
<protein>
    <submittedName>
        <fullName evidence="3">Uncharacterized protein</fullName>
    </submittedName>
</protein>
<dbReference type="AlphaFoldDB" id="A0AAW1QT46"/>
<keyword evidence="4" id="KW-1185">Reference proteome</keyword>
<evidence type="ECO:0000256" key="1">
    <source>
        <dbReference type="ARBA" id="ARBA00006484"/>
    </source>
</evidence>
<dbReference type="Gene3D" id="3.40.50.720">
    <property type="entry name" value="NAD(P)-binding Rossmann-like Domain"/>
    <property type="match status" value="1"/>
</dbReference>
<dbReference type="InterPro" id="IPR036291">
    <property type="entry name" value="NAD(P)-bd_dom_sf"/>
</dbReference>